<dbReference type="AlphaFoldDB" id="E1TJA5"/>
<evidence type="ECO:0000313" key="2">
    <source>
        <dbReference type="EMBL" id="ADN59725.1"/>
    </source>
</evidence>
<gene>
    <name evidence="2" type="ordered locus">BC1003_3785</name>
</gene>
<evidence type="ECO:0000256" key="1">
    <source>
        <dbReference type="SAM" id="MobiDB-lite"/>
    </source>
</evidence>
<reference evidence="2" key="1">
    <citation type="submission" date="2010-09" db="EMBL/GenBank/DDBJ databases">
        <title>Complete sequence of chromosome2 of Burkholderia sp. CCGE1003.</title>
        <authorList>
            <consortium name="US DOE Joint Genome Institute"/>
            <person name="Lucas S."/>
            <person name="Copeland A."/>
            <person name="Lapidus A."/>
            <person name="Cheng J.-F."/>
            <person name="Bruce D."/>
            <person name="Goodwin L."/>
            <person name="Pitluck S."/>
            <person name="Daligault H."/>
            <person name="Davenport K."/>
            <person name="Detter J.C."/>
            <person name="Han C."/>
            <person name="Tapia R."/>
            <person name="Land M."/>
            <person name="Hauser L."/>
            <person name="Jeffries C."/>
            <person name="Kyrpides N."/>
            <person name="Ivanova N."/>
            <person name="Ovchinnikova G."/>
            <person name="Martinez-Romero E."/>
            <person name="Rogel M.A."/>
            <person name="Auchtung J."/>
            <person name="Tiedje J.M."/>
            <person name="Woyke T."/>
        </authorList>
    </citation>
    <scope>NUCLEOTIDE SEQUENCE</scope>
    <source>
        <strain evidence="2">CCGE1003</strain>
    </source>
</reference>
<feature type="region of interest" description="Disordered" evidence="1">
    <location>
        <begin position="29"/>
        <end position="48"/>
    </location>
</feature>
<protein>
    <submittedName>
        <fullName evidence="2">Uncharacterized protein</fullName>
    </submittedName>
</protein>
<name>E1TJA5_BURSG</name>
<sequence>MKISSAEFLATVAIVSSAAVLQLRQHAQPDENLATSAPQSVEVAPSSCERARNGVIPASCEAAREQRPAEHAPPQRGAARIWV</sequence>
<organism evidence="2">
    <name type="scientific">Burkholderia sp. (strain CCGE1003)</name>
    <dbReference type="NCBI Taxonomy" id="640512"/>
    <lineage>
        <taxon>Bacteria</taxon>
        <taxon>Pseudomonadati</taxon>
        <taxon>Pseudomonadota</taxon>
        <taxon>Betaproteobacteria</taxon>
        <taxon>Burkholderiales</taxon>
        <taxon>Burkholderiaceae</taxon>
        <taxon>Burkholderia</taxon>
    </lineage>
</organism>
<accession>E1TJA5</accession>
<proteinExistence type="predicted"/>
<dbReference type="EMBL" id="CP002218">
    <property type="protein sequence ID" value="ADN59725.1"/>
    <property type="molecule type" value="Genomic_DNA"/>
</dbReference>
<feature type="region of interest" description="Disordered" evidence="1">
    <location>
        <begin position="61"/>
        <end position="83"/>
    </location>
</feature>
<dbReference type="HOGENOM" id="CLU_2599365_0_0_4"/>
<dbReference type="eggNOG" id="ENOG5031737">
    <property type="taxonomic scope" value="Bacteria"/>
</dbReference>
<dbReference type="KEGG" id="bgf:BC1003_3785"/>